<organism evidence="1 2">
    <name type="scientific">Puia dinghuensis</name>
    <dbReference type="NCBI Taxonomy" id="1792502"/>
    <lineage>
        <taxon>Bacteria</taxon>
        <taxon>Pseudomonadati</taxon>
        <taxon>Bacteroidota</taxon>
        <taxon>Chitinophagia</taxon>
        <taxon>Chitinophagales</taxon>
        <taxon>Chitinophagaceae</taxon>
        <taxon>Puia</taxon>
    </lineage>
</organism>
<evidence type="ECO:0000313" key="2">
    <source>
        <dbReference type="Proteomes" id="UP000607559"/>
    </source>
</evidence>
<reference evidence="1" key="2">
    <citation type="submission" date="2020-09" db="EMBL/GenBank/DDBJ databases">
        <authorList>
            <person name="Sun Q."/>
            <person name="Zhou Y."/>
        </authorList>
    </citation>
    <scope>NUCLEOTIDE SEQUENCE</scope>
    <source>
        <strain evidence="1">CGMCC 1.15448</strain>
    </source>
</reference>
<gene>
    <name evidence="1" type="ORF">GCM10011511_39810</name>
</gene>
<keyword evidence="2" id="KW-1185">Reference proteome</keyword>
<proteinExistence type="predicted"/>
<comment type="caution">
    <text evidence="1">The sequence shown here is derived from an EMBL/GenBank/DDBJ whole genome shotgun (WGS) entry which is preliminary data.</text>
</comment>
<accession>A0A8J2XUJ4</accession>
<sequence length="74" mass="8698">METIPQYFRVKENCPIDPVQHYIQTGEIPVDHLEPIREDEFLDGSGKTICYGISFEQFEAIRHRREEIFSTIPS</sequence>
<reference evidence="1" key="1">
    <citation type="journal article" date="2014" name="Int. J. Syst. Evol. Microbiol.">
        <title>Complete genome sequence of Corynebacterium casei LMG S-19264T (=DSM 44701T), isolated from a smear-ripened cheese.</title>
        <authorList>
            <consortium name="US DOE Joint Genome Institute (JGI-PGF)"/>
            <person name="Walter F."/>
            <person name="Albersmeier A."/>
            <person name="Kalinowski J."/>
            <person name="Ruckert C."/>
        </authorList>
    </citation>
    <scope>NUCLEOTIDE SEQUENCE</scope>
    <source>
        <strain evidence="1">CGMCC 1.15448</strain>
    </source>
</reference>
<dbReference type="Proteomes" id="UP000607559">
    <property type="component" value="Unassembled WGS sequence"/>
</dbReference>
<protein>
    <submittedName>
        <fullName evidence="1">Uncharacterized protein</fullName>
    </submittedName>
</protein>
<name>A0A8J2XUJ4_9BACT</name>
<dbReference type="AlphaFoldDB" id="A0A8J2XUJ4"/>
<dbReference type="EMBL" id="BMJC01000004">
    <property type="protein sequence ID" value="GGB12221.1"/>
    <property type="molecule type" value="Genomic_DNA"/>
</dbReference>
<evidence type="ECO:0000313" key="1">
    <source>
        <dbReference type="EMBL" id="GGB12221.1"/>
    </source>
</evidence>